<evidence type="ECO:0000313" key="4">
    <source>
        <dbReference type="Proteomes" id="UP001160550"/>
    </source>
</evidence>
<organism evidence="3 4">
    <name type="scientific">Luteimonas composti</name>
    <dbReference type="NCBI Taxonomy" id="398257"/>
    <lineage>
        <taxon>Bacteria</taxon>
        <taxon>Pseudomonadati</taxon>
        <taxon>Pseudomonadota</taxon>
        <taxon>Gammaproteobacteria</taxon>
        <taxon>Lysobacterales</taxon>
        <taxon>Lysobacteraceae</taxon>
        <taxon>Luteimonas</taxon>
    </lineage>
</organism>
<dbReference type="EC" id="2.4.-.-" evidence="3"/>
<name>A0ABT6MTT7_9GAMM</name>
<feature type="compositionally biased region" description="Low complexity" evidence="1">
    <location>
        <begin position="1"/>
        <end position="14"/>
    </location>
</feature>
<feature type="region of interest" description="Disordered" evidence="1">
    <location>
        <begin position="84"/>
        <end position="105"/>
    </location>
</feature>
<proteinExistence type="predicted"/>
<comment type="caution">
    <text evidence="3">The sequence shown here is derived from an EMBL/GenBank/DDBJ whole genome shotgun (WGS) entry which is preliminary data.</text>
</comment>
<accession>A0ABT6MTT7</accession>
<keyword evidence="4" id="KW-1185">Reference proteome</keyword>
<evidence type="ECO:0000313" key="3">
    <source>
        <dbReference type="EMBL" id="MDH7454056.1"/>
    </source>
</evidence>
<reference evidence="3" key="1">
    <citation type="journal article" date="2007" name="Int. J. Syst. Evol. Microbiol.">
        <title>Luteimonas composti sp. nov., a moderately thermophilic bacterium isolated from food waste.</title>
        <authorList>
            <person name="Young C.C."/>
            <person name="Kampfer P."/>
            <person name="Chen W.M."/>
            <person name="Yen W.S."/>
            <person name="Arun A.B."/>
            <person name="Lai W.A."/>
            <person name="Shen F.T."/>
            <person name="Rekha P.D."/>
            <person name="Lin K.Y."/>
            <person name="Chou J.H."/>
        </authorList>
    </citation>
    <scope>NUCLEOTIDE SEQUENCE</scope>
    <source>
        <strain evidence="3">CC-YY355</strain>
    </source>
</reference>
<gene>
    <name evidence="3" type="ORF">QF205_13400</name>
</gene>
<dbReference type="RefSeq" id="WP_280943262.1">
    <property type="nucleotide sequence ID" value="NZ_JARYGX010000023.1"/>
</dbReference>
<dbReference type="SUPFAM" id="SSF53448">
    <property type="entry name" value="Nucleotide-diphospho-sugar transferases"/>
    <property type="match status" value="1"/>
</dbReference>
<protein>
    <submittedName>
        <fullName evidence="3">Glycosyltransferase</fullName>
        <ecNumber evidence="3">2.4.-.-</ecNumber>
    </submittedName>
</protein>
<dbReference type="GO" id="GO:0016757">
    <property type="term" value="F:glycosyltransferase activity"/>
    <property type="evidence" value="ECO:0007669"/>
    <property type="project" value="UniProtKB-KW"/>
</dbReference>
<dbReference type="CDD" id="cd00761">
    <property type="entry name" value="Glyco_tranf_GTA_type"/>
    <property type="match status" value="1"/>
</dbReference>
<keyword evidence="3" id="KW-0328">Glycosyltransferase</keyword>
<feature type="region of interest" description="Disordered" evidence="1">
    <location>
        <begin position="1"/>
        <end position="31"/>
    </location>
</feature>
<feature type="domain" description="Glycosyltransferase 2-like" evidence="2">
    <location>
        <begin position="494"/>
        <end position="588"/>
    </location>
</feature>
<reference evidence="3" key="2">
    <citation type="submission" date="2023-04" db="EMBL/GenBank/DDBJ databases">
        <authorList>
            <person name="Sun J.-Q."/>
        </authorList>
    </citation>
    <scope>NUCLEOTIDE SEQUENCE</scope>
    <source>
        <strain evidence="3">CC-YY355</strain>
    </source>
</reference>
<dbReference type="InterPro" id="IPR029044">
    <property type="entry name" value="Nucleotide-diphossugar_trans"/>
</dbReference>
<evidence type="ECO:0000256" key="1">
    <source>
        <dbReference type="SAM" id="MobiDB-lite"/>
    </source>
</evidence>
<evidence type="ECO:0000259" key="2">
    <source>
        <dbReference type="Pfam" id="PF00535"/>
    </source>
</evidence>
<sequence length="720" mass="79493">MTGDVPAGDGAPARGRGDDASRKRRASREAGIAEELRVRVRGLEAELAAVSSRCEAVAAERDALLQSRSWKITAPIRWMSARLQGARPPEPPAAEEPEVPPAPSGVQPLPPWMCWERGDTLEALNSPCRILRLPADEALPDGIRLPAGEVAVPRTREARAIGYIGSRELLEELSFDARVECVDPSNAEALVTPERILFLLVETAWRPEAGPAGYPLLDSPGNRERFLPLVDRCRRMGVPLVLWIREVPGNLDRFAWLIGHADAVYVADRDMHGQVSARWPEARAQWLPPAIQPRLHHPVRTLDLLDYRKVLGDRLLFDGWWDLQGALPELGALRAARESGLLVCETEWDFTNVRLGDCAEFEEQVIGCLDEREKRILDRLVGGEIFARRPLAGHWRATARMMRAAAGGSLVAWADGGEPVFGFLSGAEGNVLGHLAALLGDPLAAAQARHRAWRELMAAHTYAHRLQRMADDLSLPASFLPGQPRIACLLVTMRPDLLPACVARFHRDRYPNKELVVVVNDDRADVSALRRALGGDTVSIHAAARNRSLGACLNFAVSRTDAPYWTKMDDDDMYGPGYLSDVMAYQLVGDFDLFGKPPMFNYLESSDSLMWDPIWGDLQNVVHDAARSASALVAGGTIGGRTRVLDRVEFSEKRRGGSDSDFIRRCYEAGIDVLAMDGFNFVRFRSAQEGFHTWQVSDEEIGSRSRRVGGIADVDAEAMI</sequence>
<dbReference type="Pfam" id="PF00535">
    <property type="entry name" value="Glycos_transf_2"/>
    <property type="match status" value="1"/>
</dbReference>
<dbReference type="EMBL" id="JARYGX010000023">
    <property type="protein sequence ID" value="MDH7454056.1"/>
    <property type="molecule type" value="Genomic_DNA"/>
</dbReference>
<dbReference type="Gene3D" id="3.90.550.10">
    <property type="entry name" value="Spore Coat Polysaccharide Biosynthesis Protein SpsA, Chain A"/>
    <property type="match status" value="1"/>
</dbReference>
<dbReference type="InterPro" id="IPR001173">
    <property type="entry name" value="Glyco_trans_2-like"/>
</dbReference>
<keyword evidence="3" id="KW-0808">Transferase</keyword>
<dbReference type="Proteomes" id="UP001160550">
    <property type="component" value="Unassembled WGS sequence"/>
</dbReference>